<sequence>MRGQANEVISSLRSTLCTEKAKLEEVRTGLQVDTSEFNTSISSKIQKLQDDLSIEIKIIDALVVKTEKVKVLTIKLENDEKQINELLSKRAVVKSWVADVNTLLCDIIETRNSMITTTVKKHLAKHLHLVIAMLNWLEGVSESSSILKQNGENLKQSKKDNPKSTVKPKKDNEPKWCRPLAFLILPKAYEATVKKINVVKVTGPFETDSFPNARFKVMFLRLLVHSKLIASRTLVLRLLEVLRVRCANSHLPIFPV</sequence>
<name>A0AA35ZA90_LACSI</name>
<evidence type="ECO:0000313" key="3">
    <source>
        <dbReference type="Proteomes" id="UP001177003"/>
    </source>
</evidence>
<dbReference type="Proteomes" id="UP001177003">
    <property type="component" value="Chromosome 6"/>
</dbReference>
<evidence type="ECO:0000256" key="1">
    <source>
        <dbReference type="SAM" id="MobiDB-lite"/>
    </source>
</evidence>
<protein>
    <submittedName>
        <fullName evidence="2">Uncharacterized protein</fullName>
    </submittedName>
</protein>
<reference evidence="2" key="1">
    <citation type="submission" date="2023-04" db="EMBL/GenBank/DDBJ databases">
        <authorList>
            <person name="Vijverberg K."/>
            <person name="Xiong W."/>
            <person name="Schranz E."/>
        </authorList>
    </citation>
    <scope>NUCLEOTIDE SEQUENCE</scope>
</reference>
<gene>
    <name evidence="2" type="ORF">LSALG_LOCUS28095</name>
</gene>
<organism evidence="2 3">
    <name type="scientific">Lactuca saligna</name>
    <name type="common">Willowleaf lettuce</name>
    <dbReference type="NCBI Taxonomy" id="75948"/>
    <lineage>
        <taxon>Eukaryota</taxon>
        <taxon>Viridiplantae</taxon>
        <taxon>Streptophyta</taxon>
        <taxon>Embryophyta</taxon>
        <taxon>Tracheophyta</taxon>
        <taxon>Spermatophyta</taxon>
        <taxon>Magnoliopsida</taxon>
        <taxon>eudicotyledons</taxon>
        <taxon>Gunneridae</taxon>
        <taxon>Pentapetalae</taxon>
        <taxon>asterids</taxon>
        <taxon>campanulids</taxon>
        <taxon>Asterales</taxon>
        <taxon>Asteraceae</taxon>
        <taxon>Cichorioideae</taxon>
        <taxon>Cichorieae</taxon>
        <taxon>Lactucinae</taxon>
        <taxon>Lactuca</taxon>
    </lineage>
</organism>
<accession>A0AA35ZA90</accession>
<keyword evidence="3" id="KW-1185">Reference proteome</keyword>
<dbReference type="EMBL" id="OX465082">
    <property type="protein sequence ID" value="CAI9288824.1"/>
    <property type="molecule type" value="Genomic_DNA"/>
</dbReference>
<evidence type="ECO:0000313" key="2">
    <source>
        <dbReference type="EMBL" id="CAI9288824.1"/>
    </source>
</evidence>
<feature type="compositionally biased region" description="Basic and acidic residues" evidence="1">
    <location>
        <begin position="155"/>
        <end position="172"/>
    </location>
</feature>
<feature type="region of interest" description="Disordered" evidence="1">
    <location>
        <begin position="151"/>
        <end position="172"/>
    </location>
</feature>
<dbReference type="AlphaFoldDB" id="A0AA35ZA90"/>
<proteinExistence type="predicted"/>